<dbReference type="Pfam" id="PF00135">
    <property type="entry name" value="COesterase"/>
    <property type="match status" value="1"/>
</dbReference>
<dbReference type="EMBL" id="BBRZ01000083">
    <property type="protein sequence ID" value="GAM58340.1"/>
    <property type="molecule type" value="Genomic_DNA"/>
</dbReference>
<dbReference type="Proteomes" id="UP000031671">
    <property type="component" value="Unassembled WGS sequence"/>
</dbReference>
<dbReference type="InterPro" id="IPR029058">
    <property type="entry name" value="AB_hydrolase_fold"/>
</dbReference>
<proteinExistence type="predicted"/>
<dbReference type="PANTHER" id="PTHR11559">
    <property type="entry name" value="CARBOXYLESTERASE"/>
    <property type="match status" value="1"/>
</dbReference>
<gene>
    <name evidence="2" type="ORF">JCM19231_2170</name>
</gene>
<reference evidence="2 3" key="1">
    <citation type="submission" date="2015-01" db="EMBL/GenBank/DDBJ databases">
        <title>Vibrio sp. C1 JCM 19231 whole genome shotgun sequence.</title>
        <authorList>
            <person name="Sawabe T."/>
            <person name="Meirelles P."/>
            <person name="Feng G."/>
            <person name="Sayaka M."/>
            <person name="Hattori M."/>
            <person name="Ohkuma M."/>
        </authorList>
    </citation>
    <scope>NUCLEOTIDE SEQUENCE [LARGE SCALE GENOMIC DNA]</scope>
    <source>
        <strain evidence="3">JCM 19231</strain>
    </source>
</reference>
<dbReference type="SUPFAM" id="SSF53474">
    <property type="entry name" value="alpha/beta-Hydrolases"/>
    <property type="match status" value="1"/>
</dbReference>
<evidence type="ECO:0000313" key="2">
    <source>
        <dbReference type="EMBL" id="GAM58340.1"/>
    </source>
</evidence>
<keyword evidence="3" id="KW-1185">Reference proteome</keyword>
<reference evidence="2 3" key="2">
    <citation type="submission" date="2015-01" db="EMBL/GenBank/DDBJ databases">
        <authorList>
            <consortium name="NBRP consortium"/>
            <person name="Sawabe T."/>
            <person name="Meirelles P."/>
            <person name="Feng G."/>
            <person name="Sayaka M."/>
            <person name="Hattori M."/>
            <person name="Ohkuma M."/>
        </authorList>
    </citation>
    <scope>NUCLEOTIDE SEQUENCE [LARGE SCALE GENOMIC DNA]</scope>
    <source>
        <strain evidence="3">JCM 19231</strain>
    </source>
</reference>
<dbReference type="AlphaFoldDB" id="A0A0B8NUY0"/>
<dbReference type="Gene3D" id="3.40.50.1820">
    <property type="entry name" value="alpha/beta hydrolase"/>
    <property type="match status" value="2"/>
</dbReference>
<evidence type="ECO:0000259" key="1">
    <source>
        <dbReference type="Pfam" id="PF00135"/>
    </source>
</evidence>
<sequence>MFDAVYSLFGFKPKRLLDIPMTLLRRSLLALFVTSTLAACDTDSESTVPFKPEPLQPDNPIVQDYEVGDSIIKATKESLVITDLEGNEKLAWVDSFKGITYADPVRFEHSTPLELDEYVRAINFGSACPQLKATSQPQKEDCLNLNIWRPADTTQGDDLPVYVFIHGGDFEYGAGSEPLIHGDMVAAQSGDSDEPVIVVTFNYRLGLLGTRFVNSTKKNGNYGLGDQKTALKWVQDNIAKFGGNPGNVTVMGQGAGAMSVGILQHQMTNEDLDSSYFQRAIMQSNPLGFEYASFTARKARFEELELDKLPLEGDLDVILDKQRQILSPVSKIENWVLRNIGGAGKALFPDLFSGKANVEQATVDLELGDIIDYLSRKLNYMLSADKTGMAEFMPFAPYMECDALLPDLCGFTSVQQPATTDFAVPTVIGSNKKDSNTFAMTPSLTFLIPTILKVILDAEPELANNNDPEAWAVAMAKVFADDMLRAQLESEMNQLMASPERLEAIVNEENAGLSLSAYEAVTQLFFGLGNLETNSELLSLTDYYRNDETDLGGAIANMGQFRTILNDMLFTGPAHQKVRNSAQQATLYRFDYSPWTNVWTYNTKGQERDLDVGDLLKTISCISGACNGSELPFVFNKAYKLDGTESFPGSNDRALMNKMSRVWFSQELFDGYRYEQASDDALVIDSDGNMQMQSDWDLNHNPGIDPQLRDGRLHGLNDLELLLHYMDSNS</sequence>
<feature type="domain" description="Carboxylesterase type B" evidence="1">
    <location>
        <begin position="92"/>
        <end position="285"/>
    </location>
</feature>
<accession>A0A0B8NUY0</accession>
<dbReference type="InterPro" id="IPR050309">
    <property type="entry name" value="Type-B_Carboxylest/Lipase"/>
</dbReference>
<evidence type="ECO:0000313" key="3">
    <source>
        <dbReference type="Proteomes" id="UP000031671"/>
    </source>
</evidence>
<name>A0A0B8NUY0_9VIBR</name>
<protein>
    <submittedName>
        <fullName evidence="2">Para-nitrobenzyl esterase</fullName>
    </submittedName>
</protein>
<dbReference type="InterPro" id="IPR002018">
    <property type="entry name" value="CarbesteraseB"/>
</dbReference>
<comment type="caution">
    <text evidence="2">The sequence shown here is derived from an EMBL/GenBank/DDBJ whole genome shotgun (WGS) entry which is preliminary data.</text>
</comment>
<organism evidence="2 3">
    <name type="scientific">Vibrio ishigakensis</name>
    <dbReference type="NCBI Taxonomy" id="1481914"/>
    <lineage>
        <taxon>Bacteria</taxon>
        <taxon>Pseudomonadati</taxon>
        <taxon>Pseudomonadota</taxon>
        <taxon>Gammaproteobacteria</taxon>
        <taxon>Vibrionales</taxon>
        <taxon>Vibrionaceae</taxon>
        <taxon>Vibrio</taxon>
    </lineage>
</organism>